<protein>
    <submittedName>
        <fullName evidence="2">Uncharacterized protein</fullName>
    </submittedName>
</protein>
<name>A0ABQ9J007_9CUCU</name>
<feature type="region of interest" description="Disordered" evidence="1">
    <location>
        <begin position="1"/>
        <end position="30"/>
    </location>
</feature>
<comment type="caution">
    <text evidence="2">The sequence shown here is derived from an EMBL/GenBank/DDBJ whole genome shotgun (WGS) entry which is preliminary data.</text>
</comment>
<gene>
    <name evidence="2" type="ORF">NQ317_015465</name>
</gene>
<dbReference type="Proteomes" id="UP001162164">
    <property type="component" value="Unassembled WGS sequence"/>
</dbReference>
<evidence type="ECO:0000256" key="1">
    <source>
        <dbReference type="SAM" id="MobiDB-lite"/>
    </source>
</evidence>
<reference evidence="2" key="1">
    <citation type="journal article" date="2023" name="Insect Mol. Biol.">
        <title>Genome sequencing provides insights into the evolution of gene families encoding plant cell wall-degrading enzymes in longhorned beetles.</title>
        <authorList>
            <person name="Shin N.R."/>
            <person name="Okamura Y."/>
            <person name="Kirsch R."/>
            <person name="Pauchet Y."/>
        </authorList>
    </citation>
    <scope>NUCLEOTIDE SEQUENCE</scope>
    <source>
        <strain evidence="2">MMC_N1</strain>
    </source>
</reference>
<keyword evidence="3" id="KW-1185">Reference proteome</keyword>
<proteinExistence type="predicted"/>
<evidence type="ECO:0000313" key="3">
    <source>
        <dbReference type="Proteomes" id="UP001162164"/>
    </source>
</evidence>
<dbReference type="EMBL" id="JAPWTJ010001769">
    <property type="protein sequence ID" value="KAJ8969594.1"/>
    <property type="molecule type" value="Genomic_DNA"/>
</dbReference>
<sequence>MKAAKDGQDGEECLAHGGCPSLSAQPPSPAMLTTFNDINKLCRTVVRPRTVVGSNSAPLIGVLAPSTGLTFQRTSRNFLVTPDDEN</sequence>
<evidence type="ECO:0000313" key="2">
    <source>
        <dbReference type="EMBL" id="KAJ8969594.1"/>
    </source>
</evidence>
<accession>A0ABQ9J007</accession>
<organism evidence="2 3">
    <name type="scientific">Molorchus minor</name>
    <dbReference type="NCBI Taxonomy" id="1323400"/>
    <lineage>
        <taxon>Eukaryota</taxon>
        <taxon>Metazoa</taxon>
        <taxon>Ecdysozoa</taxon>
        <taxon>Arthropoda</taxon>
        <taxon>Hexapoda</taxon>
        <taxon>Insecta</taxon>
        <taxon>Pterygota</taxon>
        <taxon>Neoptera</taxon>
        <taxon>Endopterygota</taxon>
        <taxon>Coleoptera</taxon>
        <taxon>Polyphaga</taxon>
        <taxon>Cucujiformia</taxon>
        <taxon>Chrysomeloidea</taxon>
        <taxon>Cerambycidae</taxon>
        <taxon>Lamiinae</taxon>
        <taxon>Monochamini</taxon>
        <taxon>Molorchus</taxon>
    </lineage>
</organism>